<organism evidence="3 4">
    <name type="scientific">SAR86 cluster bacterium</name>
    <dbReference type="NCBI Taxonomy" id="2030880"/>
    <lineage>
        <taxon>Bacteria</taxon>
        <taxon>Pseudomonadati</taxon>
        <taxon>Pseudomonadota</taxon>
        <taxon>Gammaproteobacteria</taxon>
        <taxon>SAR86 cluster</taxon>
    </lineage>
</organism>
<feature type="transmembrane region" description="Helical" evidence="2">
    <location>
        <begin position="152"/>
        <end position="170"/>
    </location>
</feature>
<reference evidence="3 4" key="1">
    <citation type="submission" date="2020-06" db="EMBL/GenBank/DDBJ databases">
        <title>Dysbiosis in marine aquaculture revealed through microbiome analysis: reverse ecology for environmental sustainability.</title>
        <authorList>
            <person name="Haro-Moreno J.M."/>
            <person name="Coutinho F.H."/>
            <person name="Zaragoza-Solas A."/>
            <person name="Picazo A."/>
            <person name="Almagro-Moreno S."/>
            <person name="Lopez-Perez M."/>
        </authorList>
    </citation>
    <scope>NUCLEOTIDE SEQUENCE [LARGE SCALE GENOMIC DNA]</scope>
    <source>
        <strain evidence="3">MCMED-G42</strain>
    </source>
</reference>
<feature type="transmembrane region" description="Helical" evidence="2">
    <location>
        <begin position="334"/>
        <end position="354"/>
    </location>
</feature>
<dbReference type="GO" id="GO:0008643">
    <property type="term" value="P:carbohydrate transport"/>
    <property type="evidence" value="ECO:0007669"/>
    <property type="project" value="InterPro"/>
</dbReference>
<keyword evidence="2" id="KW-1133">Transmembrane helix</keyword>
<dbReference type="Pfam" id="PF13347">
    <property type="entry name" value="MFS_2"/>
    <property type="match status" value="1"/>
</dbReference>
<dbReference type="SUPFAM" id="SSF103473">
    <property type="entry name" value="MFS general substrate transporter"/>
    <property type="match status" value="1"/>
</dbReference>
<keyword evidence="2" id="KW-0812">Transmembrane</keyword>
<dbReference type="AlphaFoldDB" id="A0A838YR93"/>
<evidence type="ECO:0000256" key="1">
    <source>
        <dbReference type="ARBA" id="ARBA00009617"/>
    </source>
</evidence>
<feature type="transmembrane region" description="Helical" evidence="2">
    <location>
        <begin position="276"/>
        <end position="294"/>
    </location>
</feature>
<feature type="transmembrane region" description="Helical" evidence="2">
    <location>
        <begin position="306"/>
        <end position="328"/>
    </location>
</feature>
<dbReference type="InterPro" id="IPR039672">
    <property type="entry name" value="MFS_2"/>
</dbReference>
<dbReference type="Gene3D" id="1.20.1250.20">
    <property type="entry name" value="MFS general substrate transporter like domains"/>
    <property type="match status" value="2"/>
</dbReference>
<dbReference type="EMBL" id="JACETM010000008">
    <property type="protein sequence ID" value="MBA4723861.1"/>
    <property type="molecule type" value="Genomic_DNA"/>
</dbReference>
<comment type="caution">
    <text evidence="3">The sequence shown here is derived from an EMBL/GenBank/DDBJ whole genome shotgun (WGS) entry which is preliminary data.</text>
</comment>
<feature type="transmembrane region" description="Helical" evidence="2">
    <location>
        <begin position="185"/>
        <end position="206"/>
    </location>
</feature>
<dbReference type="GO" id="GO:0005886">
    <property type="term" value="C:plasma membrane"/>
    <property type="evidence" value="ECO:0007669"/>
    <property type="project" value="TreeGrafter"/>
</dbReference>
<dbReference type="PANTHER" id="PTHR11328">
    <property type="entry name" value="MAJOR FACILITATOR SUPERFAMILY DOMAIN-CONTAINING PROTEIN"/>
    <property type="match status" value="1"/>
</dbReference>
<dbReference type="PANTHER" id="PTHR11328:SF24">
    <property type="entry name" value="MAJOR FACILITATOR SUPERFAMILY (MFS) PROFILE DOMAIN-CONTAINING PROTEIN"/>
    <property type="match status" value="1"/>
</dbReference>
<comment type="similarity">
    <text evidence="1">Belongs to the sodium:galactoside symporter (TC 2.A.2) family.</text>
</comment>
<sequence length="464" mass="52534">MLTNSFKFNYSLGAIANGIKTDTFTFFLLFFYSRVIGLDPLLAGSAIFIALMVDSVTDPLMGTISDRTNTRLGRRHPYMFLSFIPVSIFYVLLFTPNPEWGLSQSSLFLWMVVCTTLTRVGMTLFEVPHRSFGAEITKDYQERTLLFSWREMVTWVAAIGNAFLGYFIFFRSTPEYSYGQLNPEVWFPFAITGGFFMAFGILYSSFTTTKYINQLSKWSGRISLLDIFKEISIALSNRSFLIFFAGNLTLSIAWGLSNSLALYINTDFWGLPGNLITIFLFIYITSTFLAFYLTPRLVKLLDKKTLVMLCIFGVAFFSPIAFISYNLGITPPKGSLALVFFLSVPLVFISSLSVMGNMTRDSMIGDIADEVELQSGKRQEGVLYSAVSFIQKVNTAIGGFTAGLVLKIIEYPKDDPTYEQTYSLFFVQGVIGPILLAIPLMIFYFYKLDKKRHQSILKQIEQRN</sequence>
<feature type="transmembrane region" description="Helical" evidence="2">
    <location>
        <begin position="107"/>
        <end position="125"/>
    </location>
</feature>
<feature type="transmembrane region" description="Helical" evidence="2">
    <location>
        <begin position="38"/>
        <end position="57"/>
    </location>
</feature>
<gene>
    <name evidence="3" type="ORF">H2021_01465</name>
</gene>
<feature type="transmembrane region" description="Helical" evidence="2">
    <location>
        <begin position="78"/>
        <end position="95"/>
    </location>
</feature>
<feature type="transmembrane region" description="Helical" evidence="2">
    <location>
        <begin position="240"/>
        <end position="264"/>
    </location>
</feature>
<evidence type="ECO:0000313" key="3">
    <source>
        <dbReference type="EMBL" id="MBA4723861.1"/>
    </source>
</evidence>
<accession>A0A838YR93</accession>
<feature type="transmembrane region" description="Helical" evidence="2">
    <location>
        <begin position="425"/>
        <end position="446"/>
    </location>
</feature>
<evidence type="ECO:0000256" key="2">
    <source>
        <dbReference type="SAM" id="Phobius"/>
    </source>
</evidence>
<keyword evidence="2" id="KW-0472">Membrane</keyword>
<protein>
    <submittedName>
        <fullName evidence="3">MFS transporter</fullName>
    </submittedName>
</protein>
<dbReference type="Proteomes" id="UP000585327">
    <property type="component" value="Unassembled WGS sequence"/>
</dbReference>
<evidence type="ECO:0000313" key="4">
    <source>
        <dbReference type="Proteomes" id="UP000585327"/>
    </source>
</evidence>
<dbReference type="GO" id="GO:0015293">
    <property type="term" value="F:symporter activity"/>
    <property type="evidence" value="ECO:0007669"/>
    <property type="project" value="InterPro"/>
</dbReference>
<name>A0A838YR93_9GAMM</name>
<dbReference type="InterPro" id="IPR036259">
    <property type="entry name" value="MFS_trans_sf"/>
</dbReference>
<proteinExistence type="inferred from homology"/>
<feature type="transmembrane region" description="Helical" evidence="2">
    <location>
        <begin position="382"/>
        <end position="405"/>
    </location>
</feature>